<feature type="domain" description="Methyltransferase" evidence="3">
    <location>
        <begin position="43"/>
        <end position="133"/>
    </location>
</feature>
<dbReference type="InterPro" id="IPR041698">
    <property type="entry name" value="Methyltransf_25"/>
</dbReference>
<comment type="caution">
    <text evidence="4">The sequence shown here is derived from an EMBL/GenBank/DDBJ whole genome shotgun (WGS) entry which is preliminary data.</text>
</comment>
<evidence type="ECO:0000256" key="2">
    <source>
        <dbReference type="ARBA" id="ARBA00022679"/>
    </source>
</evidence>
<organism evidence="4 5">
    <name type="scientific">Candidatus Abawacabacteria bacterium RIFCSPHIGHO2_01_FULL_46_8</name>
    <dbReference type="NCBI Taxonomy" id="1817815"/>
    <lineage>
        <taxon>Bacteria</taxon>
        <taxon>Candidatus Abawacaibacteriota</taxon>
    </lineage>
</organism>
<accession>A0A1F4XLX7</accession>
<dbReference type="GO" id="GO:0032259">
    <property type="term" value="P:methylation"/>
    <property type="evidence" value="ECO:0007669"/>
    <property type="project" value="UniProtKB-KW"/>
</dbReference>
<keyword evidence="1" id="KW-0489">Methyltransferase</keyword>
<dbReference type="PANTHER" id="PTHR43861">
    <property type="entry name" value="TRANS-ACONITATE 2-METHYLTRANSFERASE-RELATED"/>
    <property type="match status" value="1"/>
</dbReference>
<evidence type="ECO:0000259" key="3">
    <source>
        <dbReference type="Pfam" id="PF13649"/>
    </source>
</evidence>
<sequence>MDIKQKTTETYDKIASGYSAGHFAHFWIEEFDFYKSIMEGKKVIDLGCGAGRDAAVFVENGFDYTGIDVSEGMLKVAIERVLKGKFQKMDFSKTIFQDREFDGFWAAASFLHIPKKDVVGVLQEAKRITKNGGVGFISVKEKNGMDEGMIDENKYGGISRYFSFYTQDEFKNLLEQNGFSVVKMSTHTEDDERKTNWLCYFVKVQN</sequence>
<dbReference type="GO" id="GO:0008168">
    <property type="term" value="F:methyltransferase activity"/>
    <property type="evidence" value="ECO:0007669"/>
    <property type="project" value="UniProtKB-KW"/>
</dbReference>
<dbReference type="EMBL" id="MEWS01000015">
    <property type="protein sequence ID" value="OGC82604.1"/>
    <property type="molecule type" value="Genomic_DNA"/>
</dbReference>
<evidence type="ECO:0000313" key="5">
    <source>
        <dbReference type="Proteomes" id="UP000177521"/>
    </source>
</evidence>
<proteinExistence type="predicted"/>
<evidence type="ECO:0000313" key="4">
    <source>
        <dbReference type="EMBL" id="OGC82604.1"/>
    </source>
</evidence>
<dbReference type="AlphaFoldDB" id="A0A1F4XLX7"/>
<keyword evidence="2" id="KW-0808">Transferase</keyword>
<dbReference type="Pfam" id="PF13649">
    <property type="entry name" value="Methyltransf_25"/>
    <property type="match status" value="1"/>
</dbReference>
<dbReference type="SUPFAM" id="SSF53335">
    <property type="entry name" value="S-adenosyl-L-methionine-dependent methyltransferases"/>
    <property type="match status" value="1"/>
</dbReference>
<dbReference type="InterPro" id="IPR029063">
    <property type="entry name" value="SAM-dependent_MTases_sf"/>
</dbReference>
<protein>
    <recommendedName>
        <fullName evidence="3">Methyltransferase domain-containing protein</fullName>
    </recommendedName>
</protein>
<gene>
    <name evidence="4" type="ORF">A2788_00160</name>
</gene>
<name>A0A1F4XLX7_9BACT</name>
<evidence type="ECO:0000256" key="1">
    <source>
        <dbReference type="ARBA" id="ARBA00022603"/>
    </source>
</evidence>
<dbReference type="Proteomes" id="UP000177521">
    <property type="component" value="Unassembled WGS sequence"/>
</dbReference>
<dbReference type="PANTHER" id="PTHR43861:SF1">
    <property type="entry name" value="TRANS-ACONITATE 2-METHYLTRANSFERASE"/>
    <property type="match status" value="1"/>
</dbReference>
<dbReference type="CDD" id="cd02440">
    <property type="entry name" value="AdoMet_MTases"/>
    <property type="match status" value="1"/>
</dbReference>
<reference evidence="4 5" key="1">
    <citation type="journal article" date="2016" name="Nat. Commun.">
        <title>Thousands of microbial genomes shed light on interconnected biogeochemical processes in an aquifer system.</title>
        <authorList>
            <person name="Anantharaman K."/>
            <person name="Brown C.T."/>
            <person name="Hug L.A."/>
            <person name="Sharon I."/>
            <person name="Castelle C.J."/>
            <person name="Probst A.J."/>
            <person name="Thomas B.C."/>
            <person name="Singh A."/>
            <person name="Wilkins M.J."/>
            <person name="Karaoz U."/>
            <person name="Brodie E.L."/>
            <person name="Williams K.H."/>
            <person name="Hubbard S.S."/>
            <person name="Banfield J.F."/>
        </authorList>
    </citation>
    <scope>NUCLEOTIDE SEQUENCE [LARGE SCALE GENOMIC DNA]</scope>
</reference>
<dbReference type="Gene3D" id="3.40.50.150">
    <property type="entry name" value="Vaccinia Virus protein VP39"/>
    <property type="match status" value="1"/>
</dbReference>